<feature type="domain" description="FAD-binding PCMH-type" evidence="7">
    <location>
        <begin position="65"/>
        <end position="242"/>
    </location>
</feature>
<comment type="similarity">
    <text evidence="2">Belongs to the oxygen-dependent FAD-linked oxidoreductase family.</text>
</comment>
<dbReference type="PANTHER" id="PTHR42973:SF39">
    <property type="entry name" value="FAD-BINDING PCMH-TYPE DOMAIN-CONTAINING PROTEIN"/>
    <property type="match status" value="1"/>
</dbReference>
<dbReference type="SUPFAM" id="SSF56176">
    <property type="entry name" value="FAD-binding/transporter-associated domain-like"/>
    <property type="match status" value="1"/>
</dbReference>
<proteinExistence type="inferred from homology"/>
<dbReference type="PROSITE" id="PS51387">
    <property type="entry name" value="FAD_PCMH"/>
    <property type="match status" value="1"/>
</dbReference>
<keyword evidence="6" id="KW-0732">Signal</keyword>
<protein>
    <recommendedName>
        <fullName evidence="7">FAD-binding PCMH-type domain-containing protein</fullName>
    </recommendedName>
</protein>
<dbReference type="KEGG" id="mlr:MELLADRAFT_58493"/>
<dbReference type="GO" id="GO:0016491">
    <property type="term" value="F:oxidoreductase activity"/>
    <property type="evidence" value="ECO:0007669"/>
    <property type="project" value="UniProtKB-KW"/>
</dbReference>
<reference evidence="9" key="1">
    <citation type="journal article" date="2011" name="Proc. Natl. Acad. Sci. U.S.A.">
        <title>Obligate biotrophy features unraveled by the genomic analysis of rust fungi.</title>
        <authorList>
            <person name="Duplessis S."/>
            <person name="Cuomo C.A."/>
            <person name="Lin Y.-C."/>
            <person name="Aerts A."/>
            <person name="Tisserant E."/>
            <person name="Veneault-Fourrey C."/>
            <person name="Joly D.L."/>
            <person name="Hacquard S."/>
            <person name="Amselem J."/>
            <person name="Cantarel B.L."/>
            <person name="Chiu R."/>
            <person name="Coutinho P.M."/>
            <person name="Feau N."/>
            <person name="Field M."/>
            <person name="Frey P."/>
            <person name="Gelhaye E."/>
            <person name="Goldberg J."/>
            <person name="Grabherr M.G."/>
            <person name="Kodira C.D."/>
            <person name="Kohler A."/>
            <person name="Kuees U."/>
            <person name="Lindquist E.A."/>
            <person name="Lucas S.M."/>
            <person name="Mago R."/>
            <person name="Mauceli E."/>
            <person name="Morin E."/>
            <person name="Murat C."/>
            <person name="Pangilinan J.L."/>
            <person name="Park R."/>
            <person name="Pearson M."/>
            <person name="Quesneville H."/>
            <person name="Rouhier N."/>
            <person name="Sakthikumar S."/>
            <person name="Salamov A.A."/>
            <person name="Schmutz J."/>
            <person name="Selles B."/>
            <person name="Shapiro H."/>
            <person name="Tanguay P."/>
            <person name="Tuskan G.A."/>
            <person name="Henrissat B."/>
            <person name="Van de Peer Y."/>
            <person name="Rouze P."/>
            <person name="Ellis J.G."/>
            <person name="Dodds P.N."/>
            <person name="Schein J.E."/>
            <person name="Zhong S."/>
            <person name="Hamelin R.C."/>
            <person name="Grigoriev I.V."/>
            <person name="Szabo L.J."/>
            <person name="Martin F."/>
        </authorList>
    </citation>
    <scope>NUCLEOTIDE SEQUENCE [LARGE SCALE GENOMIC DNA]</scope>
    <source>
        <strain evidence="9">98AG31 / pathotype 3-4-7</strain>
    </source>
</reference>
<sequence>MFFHLVFPLILGLDLLVAGQSKHTDQKQRDTYPDILSCLKATDDPILTPDSPEWGESIKPYNPRIAPIPKLILTPNDVSCVQDAMACARLFPGTRLAPLGGGHSYTSFGLGGTDGAIVVNMKSFKQIEMLEPQDGVDIVRVGGGVLVRELTVFLLKNGGLYWPHARCTEVGVVGSAIGGGFGTASRLLGSTLDNVVAVDIILPNGNLTHATATQNADIFFAVLGAGSSYGIIVSIDIKAHKPYSSPVLYTYQWNKPTLEKAVATFNAFQNYGIDQAPPELSLRLNLGFPTGFPDHIIFQGVYYGDRKKFEAIIEPLLSQLSPPDVTNVTAVTFAQSEESLMGPLDGPPAIRPSAVAYTNSLLAFQPLPNNTIQEFMSNLMKRSQEKKSINFRMQQFFDLWGGNGSYSSKMTKEDEDTYGFPHNNALLLFRADGVLNATTAEAWPSDGISFVQSFTKPLFDSQKDPRSYPNYRDSAYTQEQWSSRYYSDEYPKLQQIKAHLDPAGIMSANPQSVQPSTDGA</sequence>
<name>F4R3P6_MELLP</name>
<dbReference type="InterPro" id="IPR012951">
    <property type="entry name" value="BBE"/>
</dbReference>
<dbReference type="InParanoid" id="F4R3P6"/>
<dbReference type="PANTHER" id="PTHR42973">
    <property type="entry name" value="BINDING OXIDOREDUCTASE, PUTATIVE (AFU_ORTHOLOGUE AFUA_1G17690)-RELATED"/>
    <property type="match status" value="1"/>
</dbReference>
<feature type="signal peptide" evidence="6">
    <location>
        <begin position="1"/>
        <end position="19"/>
    </location>
</feature>
<dbReference type="STRING" id="747676.F4R3P6"/>
<dbReference type="HOGENOM" id="CLU_018354_10_1_1"/>
<dbReference type="GO" id="GO:0071949">
    <property type="term" value="F:FAD binding"/>
    <property type="evidence" value="ECO:0007669"/>
    <property type="project" value="InterPro"/>
</dbReference>
<dbReference type="OrthoDB" id="415825at2759"/>
<evidence type="ECO:0000313" key="9">
    <source>
        <dbReference type="Proteomes" id="UP000001072"/>
    </source>
</evidence>
<dbReference type="Proteomes" id="UP000001072">
    <property type="component" value="Unassembled WGS sequence"/>
</dbReference>
<keyword evidence="9" id="KW-1185">Reference proteome</keyword>
<dbReference type="InterPro" id="IPR050416">
    <property type="entry name" value="FAD-linked_Oxidoreductase"/>
</dbReference>
<dbReference type="InterPro" id="IPR036318">
    <property type="entry name" value="FAD-bd_PCMH-like_sf"/>
</dbReference>
<dbReference type="VEuPathDB" id="FungiDB:MELLADRAFT_58493"/>
<dbReference type="Gene3D" id="3.30.465.10">
    <property type="match status" value="1"/>
</dbReference>
<evidence type="ECO:0000256" key="4">
    <source>
        <dbReference type="ARBA" id="ARBA00022827"/>
    </source>
</evidence>
<dbReference type="EMBL" id="GL883090">
    <property type="protein sequence ID" value="EGG13133.1"/>
    <property type="molecule type" value="Genomic_DNA"/>
</dbReference>
<comment type="cofactor">
    <cofactor evidence="1">
        <name>FAD</name>
        <dbReference type="ChEBI" id="CHEBI:57692"/>
    </cofactor>
</comment>
<dbReference type="Gene3D" id="3.40.462.20">
    <property type="match status" value="1"/>
</dbReference>
<evidence type="ECO:0000256" key="3">
    <source>
        <dbReference type="ARBA" id="ARBA00022630"/>
    </source>
</evidence>
<accession>F4R3P6</accession>
<evidence type="ECO:0000313" key="8">
    <source>
        <dbReference type="EMBL" id="EGG13133.1"/>
    </source>
</evidence>
<evidence type="ECO:0000256" key="2">
    <source>
        <dbReference type="ARBA" id="ARBA00005466"/>
    </source>
</evidence>
<evidence type="ECO:0000256" key="6">
    <source>
        <dbReference type="SAM" id="SignalP"/>
    </source>
</evidence>
<dbReference type="eggNOG" id="ENOG502QVGN">
    <property type="taxonomic scope" value="Eukaryota"/>
</dbReference>
<keyword evidence="5" id="KW-0560">Oxidoreductase</keyword>
<dbReference type="InterPro" id="IPR016169">
    <property type="entry name" value="FAD-bd_PCMH_sub2"/>
</dbReference>
<gene>
    <name evidence="8" type="ORF">MELLADRAFT_58493</name>
</gene>
<evidence type="ECO:0000256" key="5">
    <source>
        <dbReference type="ARBA" id="ARBA00023002"/>
    </source>
</evidence>
<organism evidence="9">
    <name type="scientific">Melampsora larici-populina (strain 98AG31 / pathotype 3-4-7)</name>
    <name type="common">Poplar leaf rust fungus</name>
    <dbReference type="NCBI Taxonomy" id="747676"/>
    <lineage>
        <taxon>Eukaryota</taxon>
        <taxon>Fungi</taxon>
        <taxon>Dikarya</taxon>
        <taxon>Basidiomycota</taxon>
        <taxon>Pucciniomycotina</taxon>
        <taxon>Pucciniomycetes</taxon>
        <taxon>Pucciniales</taxon>
        <taxon>Melampsoraceae</taxon>
        <taxon>Melampsora</taxon>
    </lineage>
</organism>
<dbReference type="RefSeq" id="XP_007404071.1">
    <property type="nucleotide sequence ID" value="XM_007404009.1"/>
</dbReference>
<dbReference type="AlphaFoldDB" id="F4R3P6"/>
<dbReference type="GeneID" id="18929193"/>
<keyword evidence="3" id="KW-0285">Flavoprotein</keyword>
<keyword evidence="4" id="KW-0274">FAD</keyword>
<dbReference type="InterPro" id="IPR006094">
    <property type="entry name" value="Oxid_FAD_bind_N"/>
</dbReference>
<dbReference type="Pfam" id="PF01565">
    <property type="entry name" value="FAD_binding_4"/>
    <property type="match status" value="1"/>
</dbReference>
<feature type="chain" id="PRO_5003317215" description="FAD-binding PCMH-type domain-containing protein" evidence="6">
    <location>
        <begin position="20"/>
        <end position="520"/>
    </location>
</feature>
<dbReference type="InterPro" id="IPR016166">
    <property type="entry name" value="FAD-bd_PCMH"/>
</dbReference>
<evidence type="ECO:0000259" key="7">
    <source>
        <dbReference type="PROSITE" id="PS51387"/>
    </source>
</evidence>
<evidence type="ECO:0000256" key="1">
    <source>
        <dbReference type="ARBA" id="ARBA00001974"/>
    </source>
</evidence>
<dbReference type="Pfam" id="PF08031">
    <property type="entry name" value="BBE"/>
    <property type="match status" value="1"/>
</dbReference>